<evidence type="ECO:0000313" key="5">
    <source>
        <dbReference type="Proteomes" id="UP000632154"/>
    </source>
</evidence>
<evidence type="ECO:0000256" key="1">
    <source>
        <dbReference type="ARBA" id="ARBA00022737"/>
    </source>
</evidence>
<dbReference type="Pfam" id="PF00571">
    <property type="entry name" value="CBS"/>
    <property type="match status" value="2"/>
</dbReference>
<keyword evidence="2" id="KW-0129">CBS domain</keyword>
<sequence>MTTLKEIMTGSVTSVRPSDSVQEAARLMRDGDIGNVLVMEDQQLQGIITDRDIAVRVVAEGKGNDCQVSEVATMDVFTMESSADVKEAAREMASRQLRRLPVTEGGKVVGIVSLGDLAVRTDSNASEHALEGISQQ</sequence>
<dbReference type="Gene3D" id="3.10.580.10">
    <property type="entry name" value="CBS-domain"/>
    <property type="match status" value="1"/>
</dbReference>
<dbReference type="Proteomes" id="UP000632154">
    <property type="component" value="Unassembled WGS sequence"/>
</dbReference>
<proteinExistence type="predicted"/>
<dbReference type="SUPFAM" id="SSF54631">
    <property type="entry name" value="CBS-domain pair"/>
    <property type="match status" value="1"/>
</dbReference>
<dbReference type="SMART" id="SM00116">
    <property type="entry name" value="CBS"/>
    <property type="match status" value="2"/>
</dbReference>
<dbReference type="InterPro" id="IPR000644">
    <property type="entry name" value="CBS_dom"/>
</dbReference>
<dbReference type="RefSeq" id="WP_189643996.1">
    <property type="nucleotide sequence ID" value="NZ_BNAL01000045.1"/>
</dbReference>
<dbReference type="InterPro" id="IPR046342">
    <property type="entry name" value="CBS_dom_sf"/>
</dbReference>
<evidence type="ECO:0000256" key="2">
    <source>
        <dbReference type="PROSITE-ProRule" id="PRU00703"/>
    </source>
</evidence>
<name>A0ABQ3KBV6_9DEIO</name>
<dbReference type="PANTHER" id="PTHR48108">
    <property type="entry name" value="CBS DOMAIN-CONTAINING PROTEIN CBSX2, CHLOROPLASTIC"/>
    <property type="match status" value="1"/>
</dbReference>
<organism evidence="4 5">
    <name type="scientific">Deinococcus piscis</name>
    <dbReference type="NCBI Taxonomy" id="394230"/>
    <lineage>
        <taxon>Bacteria</taxon>
        <taxon>Thermotogati</taxon>
        <taxon>Deinococcota</taxon>
        <taxon>Deinococci</taxon>
        <taxon>Deinococcales</taxon>
        <taxon>Deinococcaceae</taxon>
        <taxon>Deinococcus</taxon>
    </lineage>
</organism>
<dbReference type="EMBL" id="BNAL01000045">
    <property type="protein sequence ID" value="GHG10834.1"/>
    <property type="molecule type" value="Genomic_DNA"/>
</dbReference>
<keyword evidence="5" id="KW-1185">Reference proteome</keyword>
<dbReference type="CDD" id="cd04622">
    <property type="entry name" value="CBS_pair_HRP1_like"/>
    <property type="match status" value="1"/>
</dbReference>
<dbReference type="PROSITE" id="PS51371">
    <property type="entry name" value="CBS"/>
    <property type="match status" value="2"/>
</dbReference>
<feature type="domain" description="CBS" evidence="3">
    <location>
        <begin position="72"/>
        <end position="127"/>
    </location>
</feature>
<reference evidence="5" key="1">
    <citation type="journal article" date="2019" name="Int. J. Syst. Evol. Microbiol.">
        <title>The Global Catalogue of Microorganisms (GCM) 10K type strain sequencing project: providing services to taxonomists for standard genome sequencing and annotation.</title>
        <authorList>
            <consortium name="The Broad Institute Genomics Platform"/>
            <consortium name="The Broad Institute Genome Sequencing Center for Infectious Disease"/>
            <person name="Wu L."/>
            <person name="Ma J."/>
        </authorList>
    </citation>
    <scope>NUCLEOTIDE SEQUENCE [LARGE SCALE GENOMIC DNA]</scope>
    <source>
        <strain evidence="5">CGMCC 1.18439</strain>
    </source>
</reference>
<keyword evidence="1" id="KW-0677">Repeat</keyword>
<dbReference type="PANTHER" id="PTHR48108:SF34">
    <property type="entry name" value="CBS DOMAIN-CONTAINING PROTEIN YHCV"/>
    <property type="match status" value="1"/>
</dbReference>
<protein>
    <submittedName>
        <fullName evidence="4">CBS domain-containing protein</fullName>
    </submittedName>
</protein>
<dbReference type="InterPro" id="IPR051462">
    <property type="entry name" value="CBS_domain-containing"/>
</dbReference>
<comment type="caution">
    <text evidence="4">The sequence shown here is derived from an EMBL/GenBank/DDBJ whole genome shotgun (WGS) entry which is preliminary data.</text>
</comment>
<evidence type="ECO:0000313" key="4">
    <source>
        <dbReference type="EMBL" id="GHG10834.1"/>
    </source>
</evidence>
<accession>A0ABQ3KBV6</accession>
<evidence type="ECO:0000259" key="3">
    <source>
        <dbReference type="PROSITE" id="PS51371"/>
    </source>
</evidence>
<feature type="domain" description="CBS" evidence="3">
    <location>
        <begin position="8"/>
        <end position="66"/>
    </location>
</feature>
<gene>
    <name evidence="4" type="ORF">GCM10017783_24040</name>
</gene>